<evidence type="ECO:0000256" key="1">
    <source>
        <dbReference type="SAM" id="SignalP"/>
    </source>
</evidence>
<organism evidence="2">
    <name type="scientific">Ixodes ricinus</name>
    <name type="common">Common tick</name>
    <name type="synonym">Acarus ricinus</name>
    <dbReference type="NCBI Taxonomy" id="34613"/>
    <lineage>
        <taxon>Eukaryota</taxon>
        <taxon>Metazoa</taxon>
        <taxon>Ecdysozoa</taxon>
        <taxon>Arthropoda</taxon>
        <taxon>Chelicerata</taxon>
        <taxon>Arachnida</taxon>
        <taxon>Acari</taxon>
        <taxon>Parasitiformes</taxon>
        <taxon>Ixodida</taxon>
        <taxon>Ixodoidea</taxon>
        <taxon>Ixodidae</taxon>
        <taxon>Ixodinae</taxon>
        <taxon>Ixodes</taxon>
    </lineage>
</organism>
<evidence type="ECO:0000313" key="2">
    <source>
        <dbReference type="EMBL" id="MXU83687.1"/>
    </source>
</evidence>
<feature type="chain" id="PRO_5025435138" evidence="1">
    <location>
        <begin position="17"/>
        <end position="76"/>
    </location>
</feature>
<feature type="signal peptide" evidence="1">
    <location>
        <begin position="1"/>
        <end position="16"/>
    </location>
</feature>
<sequence length="76" mass="8288">MASVLLTFLLPRISSSCLTSTSQTPLWLLTAPGTQHSRRHRTFGSSMVPGVVLALLEGCWSGRVLGFLEGKKSIWD</sequence>
<accession>A0A6B0U3A7</accession>
<dbReference type="AlphaFoldDB" id="A0A6B0U3A7"/>
<protein>
    <submittedName>
        <fullName evidence="2">Putative secreted protein</fullName>
    </submittedName>
</protein>
<keyword evidence="1" id="KW-0732">Signal</keyword>
<proteinExistence type="predicted"/>
<dbReference type="EMBL" id="GIFC01001604">
    <property type="protein sequence ID" value="MXU83687.1"/>
    <property type="molecule type" value="Transcribed_RNA"/>
</dbReference>
<name>A0A6B0U3A7_IXORI</name>
<reference evidence="2" key="1">
    <citation type="submission" date="2019-12" db="EMBL/GenBank/DDBJ databases">
        <title>An insight into the sialome of adult female Ixodes ricinus ticks feeding for 6 days.</title>
        <authorList>
            <person name="Perner J."/>
            <person name="Ribeiro J.M.C."/>
        </authorList>
    </citation>
    <scope>NUCLEOTIDE SEQUENCE</scope>
    <source>
        <strain evidence="2">Semi-engorged</strain>
        <tissue evidence="2">Salivary glands</tissue>
    </source>
</reference>